<evidence type="ECO:0000313" key="2">
    <source>
        <dbReference type="EMBL" id="GAA1912625.1"/>
    </source>
</evidence>
<feature type="chain" id="PRO_5047323984" evidence="1">
    <location>
        <begin position="27"/>
        <end position="210"/>
    </location>
</feature>
<evidence type="ECO:0000256" key="1">
    <source>
        <dbReference type="SAM" id="SignalP"/>
    </source>
</evidence>
<proteinExistence type="predicted"/>
<gene>
    <name evidence="2" type="ORF">GCM10009775_01500</name>
</gene>
<protein>
    <submittedName>
        <fullName evidence="2">Uncharacterized protein</fullName>
    </submittedName>
</protein>
<dbReference type="Proteomes" id="UP001501343">
    <property type="component" value="Unassembled WGS sequence"/>
</dbReference>
<organism evidence="2 3">
    <name type="scientific">Microbacterium aoyamense</name>
    <dbReference type="NCBI Taxonomy" id="344166"/>
    <lineage>
        <taxon>Bacteria</taxon>
        <taxon>Bacillati</taxon>
        <taxon>Actinomycetota</taxon>
        <taxon>Actinomycetes</taxon>
        <taxon>Micrococcales</taxon>
        <taxon>Microbacteriaceae</taxon>
        <taxon>Microbacterium</taxon>
    </lineage>
</organism>
<evidence type="ECO:0000313" key="3">
    <source>
        <dbReference type="Proteomes" id="UP001501343"/>
    </source>
</evidence>
<comment type="caution">
    <text evidence="2">The sequence shown here is derived from an EMBL/GenBank/DDBJ whole genome shotgun (WGS) entry which is preliminary data.</text>
</comment>
<reference evidence="3" key="1">
    <citation type="journal article" date="2019" name="Int. J. Syst. Evol. Microbiol.">
        <title>The Global Catalogue of Microorganisms (GCM) 10K type strain sequencing project: providing services to taxonomists for standard genome sequencing and annotation.</title>
        <authorList>
            <consortium name="The Broad Institute Genomics Platform"/>
            <consortium name="The Broad Institute Genome Sequencing Center for Infectious Disease"/>
            <person name="Wu L."/>
            <person name="Ma J."/>
        </authorList>
    </citation>
    <scope>NUCLEOTIDE SEQUENCE [LARGE SCALE GENOMIC DNA]</scope>
    <source>
        <strain evidence="3">JCM 14900</strain>
    </source>
</reference>
<dbReference type="RefSeq" id="WP_248149653.1">
    <property type="nucleotide sequence ID" value="NZ_BAAAOF010000001.1"/>
</dbReference>
<feature type="signal peptide" evidence="1">
    <location>
        <begin position="1"/>
        <end position="26"/>
    </location>
</feature>
<name>A0ABP5AFH6_9MICO</name>
<keyword evidence="1" id="KW-0732">Signal</keyword>
<accession>A0ABP5AFH6</accession>
<sequence>MKIRHRTAAVLLTASVLLLTACATGAGGDATPPADTVGLGDAWPSPPDGEVVAQGTVMDAGGTVELCLGAIAESYPPQCSGIPLEGWSWDGLEGSETASGVTWGAYAVQGTYDGETFTITQPPIMLALYDPMMSPDPTDGKPGQGSEDELAAIQDDLPDLLGEELLGSSVQDGWLWIDVVWDDGVLADTADAVYGPDVVVVRSALRPVDR</sequence>
<dbReference type="EMBL" id="BAAAOF010000001">
    <property type="protein sequence ID" value="GAA1912625.1"/>
    <property type="molecule type" value="Genomic_DNA"/>
</dbReference>
<keyword evidence="3" id="KW-1185">Reference proteome</keyword>
<dbReference type="PROSITE" id="PS51257">
    <property type="entry name" value="PROKAR_LIPOPROTEIN"/>
    <property type="match status" value="1"/>
</dbReference>